<dbReference type="AlphaFoldDB" id="A0A9X2NAL0"/>
<evidence type="ECO:0008006" key="4">
    <source>
        <dbReference type="Google" id="ProtNLM"/>
    </source>
</evidence>
<name>A0A9X2NAL0_9PSEU</name>
<accession>A0A9X2NAL0</accession>
<feature type="signal peptide" evidence="1">
    <location>
        <begin position="1"/>
        <end position="30"/>
    </location>
</feature>
<protein>
    <recommendedName>
        <fullName evidence="4">Secreted protein</fullName>
    </recommendedName>
</protein>
<proteinExistence type="predicted"/>
<dbReference type="EMBL" id="JAMXQV010000009">
    <property type="protein sequence ID" value="MCR6485099.1"/>
    <property type="molecule type" value="Genomic_DNA"/>
</dbReference>
<evidence type="ECO:0000313" key="3">
    <source>
        <dbReference type="Proteomes" id="UP001144096"/>
    </source>
</evidence>
<keyword evidence="3" id="KW-1185">Reference proteome</keyword>
<feature type="chain" id="PRO_5040876807" description="Secreted protein" evidence="1">
    <location>
        <begin position="31"/>
        <end position="138"/>
    </location>
</feature>
<comment type="caution">
    <text evidence="2">The sequence shown here is derived from an EMBL/GenBank/DDBJ whole genome shotgun (WGS) entry which is preliminary data.</text>
</comment>
<organism evidence="2 3">
    <name type="scientific">Amycolatopsis iheyensis</name>
    <dbReference type="NCBI Taxonomy" id="2945988"/>
    <lineage>
        <taxon>Bacteria</taxon>
        <taxon>Bacillati</taxon>
        <taxon>Actinomycetota</taxon>
        <taxon>Actinomycetes</taxon>
        <taxon>Pseudonocardiales</taxon>
        <taxon>Pseudonocardiaceae</taxon>
        <taxon>Amycolatopsis</taxon>
    </lineage>
</organism>
<keyword evidence="1" id="KW-0732">Signal</keyword>
<sequence length="138" mass="13997">MEFTAKRLAVAAVAAGVAVVAIGATVLAAAADPVAPEVVSVTPAEAGHENQGKYTAGDYVLNVHEPAEDGDGITTAIGPHTTYYSKSRHGTGVLEFSVGSDDDPPVVFSYPAPAAGQGVDCVASGTEAAPRVWCETKR</sequence>
<dbReference type="Proteomes" id="UP001144096">
    <property type="component" value="Unassembled WGS sequence"/>
</dbReference>
<gene>
    <name evidence="2" type="ORF">M8542_19915</name>
</gene>
<evidence type="ECO:0000256" key="1">
    <source>
        <dbReference type="SAM" id="SignalP"/>
    </source>
</evidence>
<reference evidence="2" key="1">
    <citation type="submission" date="2022-06" db="EMBL/GenBank/DDBJ databases">
        <title>Amycolatopsis iheyaensis sp. nov., a new species of the genus Amycolatopsis isolated from soil in Iheya island, Japan.</title>
        <authorList>
            <person name="Ngamcharungchit C."/>
            <person name="Kanto H."/>
            <person name="Take A."/>
            <person name="Intra B."/>
            <person name="Matsumoto A."/>
            <person name="Panbangred W."/>
            <person name="Inahashi Y."/>
        </authorList>
    </citation>
    <scope>NUCLEOTIDE SEQUENCE</scope>
    <source>
        <strain evidence="2">OK19-0408</strain>
    </source>
</reference>
<evidence type="ECO:0000313" key="2">
    <source>
        <dbReference type="EMBL" id="MCR6485099.1"/>
    </source>
</evidence>
<dbReference type="RefSeq" id="WP_257921713.1">
    <property type="nucleotide sequence ID" value="NZ_JAMXQV010000009.1"/>
</dbReference>